<name>A0A250E7D0_9FLAO</name>
<dbReference type="NCBIfam" id="NF038190">
    <property type="entry name" value="VI_Cas13b"/>
    <property type="match status" value="1"/>
</dbReference>
<gene>
    <name evidence="1" type="ORF">CGC48_09725</name>
</gene>
<protein>
    <submittedName>
        <fullName evidence="1">Uncharacterized protein</fullName>
    </submittedName>
</protein>
<dbReference type="RefSeq" id="WP_098029410.1">
    <property type="nucleotide sequence ID" value="NZ_CP022378.1"/>
</dbReference>
<evidence type="ECO:0000313" key="1">
    <source>
        <dbReference type="EMBL" id="ATA68870.1"/>
    </source>
</evidence>
<reference evidence="1 2" key="1">
    <citation type="journal article" date="2017" name="Genome Announc.">
        <title>Twelve Complete Reference Genomes of Clinical Isolates in the Capnocytophaga Genus.</title>
        <authorList>
            <person name="Villarma A."/>
            <person name="Gulvik C.A."/>
            <person name="Rowe L.A."/>
            <person name="Sheth M."/>
            <person name="Juieng P."/>
            <person name="Nicholson A.C."/>
            <person name="Loparev V.N."/>
            <person name="McQuiston J.R."/>
        </authorList>
    </citation>
    <scope>NUCLEOTIDE SEQUENCE [LARGE SCALE GENOMIC DNA]</scope>
    <source>
        <strain evidence="1 2">G7591</strain>
    </source>
</reference>
<sequence>MENKTSLGNNIYYNSFKPQDKSYFAGYLNAAMENMDSVFRELGKRLKGKEYTSENFFDAIFKENISLVEYERYVKLLSDYFPMVRLLDKKEVPIKERKENFKKNFKGIIKAVRDLRNFYTHKEHGKVEIPDEIFAVLDEMLKSTVLTVKKKKVKTDKTKEILKKSIEKQLDILCQKKLNYLRETAEKIEEKRRNQRERGERKLVPPFKYSDKRDDLIAAIYNDAFDFYINKKKDSLKESSKTKYNTESYPQQEKGDLEIPISKNGVVFLLSLFLTKQEIHAFKSKIAGFKATVIDEATVSEATVSHRKNSICFMATHEIFSHLAYKKLKRKVRTAEINYGEAENAEQLSIYAKETLMMQMLDELSKVPDVVYQNLSEDVQKTFIEDWNEYLKENNSDVGTMEEEQVIHPMIRKRYEDKFNYFAIRFLDEFAQFPTLRFQVHLGDYLHDSRPKEHLISDRRIKEKITVFGRLSELEHKKALFIKNTETNEDREHYWEVFPNPNYDFPKENISVNDKDFPIAGSILDREKQPTAGKIGIKVKLLNQKYISEVDKAVKANQLKQRKANKPSIQNIIEEIVPINGNNQEEIIVFGGQPTAYLSMNDIHSILYEFFDKWEEKKEKLEKKGEKELRKEIGKELEEKIVGKIQTQIQQIIDKDINAKILKPYQDDNSTVIDKEKLIKDLKQEQSVLQKLKDEQTVREKEYKECIAYQDKNREINKVRDRNHKQYLRNQLRRKYPEVPARKEVLYYREKGKVAVWLANDIKRFMPTDFKNEWKGEQHSLLQKSLAYYEQCKEELRTLLPQEKVFKHLPFELGGHFQQKYLYQFYTRYLDKRLEHISGLVQQAENFKNENKVFKKVENECFKFLKKQNYIHKELDAQVQSILGYPIFLKRGFMNEKPTIIKGKTFKGNEALFAHWFKYYKEYQNFQTFYDTENYPLVKLEKKQADRKRKTKIYQQKKNDVFTLLMAKHIFKSVFKQDSIDRFSLEDLYQSREERLENQEKAKQTGERNTNYIWNKTVDLNLCDGKITVENVKLKNVGNFIKYEYDQRVQAFLTYEENIKWQAFLIKESKEEENYPYVVEREIEQYEKVRREELLKEVHLIEEYILEKVKDKEILKKGDNQNFKYYILNGLLKQFKNENVDGYKVFNLDTKPEDVDINQLKQEATDLEQKAFVLTYIRNKFAHNQLPKKEFWDYCQEKCGKIAKGKTYAEYFAEVFKREKEALMK</sequence>
<evidence type="ECO:0000313" key="2">
    <source>
        <dbReference type="Proteomes" id="UP000242855"/>
    </source>
</evidence>
<organism evidence="1 2">
    <name type="scientific">Capnocytophaga cynodegmi</name>
    <dbReference type="NCBI Taxonomy" id="28189"/>
    <lineage>
        <taxon>Bacteria</taxon>
        <taxon>Pseudomonadati</taxon>
        <taxon>Bacteroidota</taxon>
        <taxon>Flavobacteriia</taxon>
        <taxon>Flavobacteriales</taxon>
        <taxon>Flavobacteriaceae</taxon>
        <taxon>Capnocytophaga</taxon>
    </lineage>
</organism>
<dbReference type="Proteomes" id="UP000242855">
    <property type="component" value="Chromosome"/>
</dbReference>
<dbReference type="EMBL" id="CP022378">
    <property type="protein sequence ID" value="ATA68870.1"/>
    <property type="molecule type" value="Genomic_DNA"/>
</dbReference>
<dbReference type="GeneID" id="96782079"/>
<dbReference type="AlphaFoldDB" id="A0A250E7D0"/>
<dbReference type="CDD" id="cd20478">
    <property type="entry name" value="Cas13b_Bz-like"/>
    <property type="match status" value="1"/>
</dbReference>
<dbReference type="KEGG" id="ccyn:CGC48_09725"/>
<accession>A0A250E7D0</accession>
<proteinExistence type="predicted"/>